<evidence type="ECO:0000256" key="1">
    <source>
        <dbReference type="SAM" id="MobiDB-lite"/>
    </source>
</evidence>
<dbReference type="InterPro" id="IPR030678">
    <property type="entry name" value="Peptide/Ni-bd"/>
</dbReference>
<dbReference type="SUPFAM" id="SSF53850">
    <property type="entry name" value="Periplasmic binding protein-like II"/>
    <property type="match status" value="1"/>
</dbReference>
<dbReference type="EMBL" id="CP033898">
    <property type="protein sequence ID" value="AZA09569.1"/>
    <property type="molecule type" value="Genomic_DNA"/>
</dbReference>
<dbReference type="PIRSF" id="PIRSF002741">
    <property type="entry name" value="MppA"/>
    <property type="match status" value="1"/>
</dbReference>
<dbReference type="PANTHER" id="PTHR30290:SF83">
    <property type="entry name" value="ABC TRANSPORTER SUBSTRATE-BINDING PROTEIN"/>
    <property type="match status" value="1"/>
</dbReference>
<dbReference type="PANTHER" id="PTHR30290">
    <property type="entry name" value="PERIPLASMIC BINDING COMPONENT OF ABC TRANSPORTER"/>
    <property type="match status" value="1"/>
</dbReference>
<dbReference type="RefSeq" id="WP_123960479.1">
    <property type="nucleotide sequence ID" value="NZ_CP033898.1"/>
</dbReference>
<protein>
    <submittedName>
        <fullName evidence="4">Oligopeptide-binding protein OppA</fullName>
    </submittedName>
</protein>
<evidence type="ECO:0000313" key="4">
    <source>
        <dbReference type="EMBL" id="AZA09569.1"/>
    </source>
</evidence>
<dbReference type="GO" id="GO:1904680">
    <property type="term" value="F:peptide transmembrane transporter activity"/>
    <property type="evidence" value="ECO:0007669"/>
    <property type="project" value="TreeGrafter"/>
</dbReference>
<accession>A0A3G6IUY7</accession>
<evidence type="ECO:0000256" key="2">
    <source>
        <dbReference type="SAM" id="SignalP"/>
    </source>
</evidence>
<proteinExistence type="predicted"/>
<dbReference type="Gene3D" id="3.10.105.10">
    <property type="entry name" value="Dipeptide-binding Protein, Domain 3"/>
    <property type="match status" value="1"/>
</dbReference>
<gene>
    <name evidence="4" type="primary">oppA</name>
    <name evidence="4" type="ORF">CPPEL_07295</name>
</gene>
<dbReference type="GO" id="GO:0015833">
    <property type="term" value="P:peptide transport"/>
    <property type="evidence" value="ECO:0007669"/>
    <property type="project" value="TreeGrafter"/>
</dbReference>
<evidence type="ECO:0000259" key="3">
    <source>
        <dbReference type="Pfam" id="PF00496"/>
    </source>
</evidence>
<feature type="region of interest" description="Disordered" evidence="1">
    <location>
        <begin position="29"/>
        <end position="50"/>
    </location>
</feature>
<dbReference type="InterPro" id="IPR000914">
    <property type="entry name" value="SBP_5_dom"/>
</dbReference>
<dbReference type="Pfam" id="PF00496">
    <property type="entry name" value="SBP_bac_5"/>
    <property type="match status" value="1"/>
</dbReference>
<dbReference type="AlphaFoldDB" id="A0A3G6IUY7"/>
<dbReference type="OrthoDB" id="9046151at2"/>
<dbReference type="Gene3D" id="3.90.76.10">
    <property type="entry name" value="Dipeptide-binding Protein, Domain 1"/>
    <property type="match status" value="1"/>
</dbReference>
<keyword evidence="2" id="KW-0732">Signal</keyword>
<keyword evidence="5" id="KW-1185">Reference proteome</keyword>
<organism evidence="4 5">
    <name type="scientific">Corynebacterium pseudopelargi</name>
    <dbReference type="NCBI Taxonomy" id="2080757"/>
    <lineage>
        <taxon>Bacteria</taxon>
        <taxon>Bacillati</taxon>
        <taxon>Actinomycetota</taxon>
        <taxon>Actinomycetes</taxon>
        <taxon>Mycobacteriales</taxon>
        <taxon>Corynebacteriaceae</taxon>
        <taxon>Corynebacterium</taxon>
    </lineage>
</organism>
<evidence type="ECO:0000313" key="5">
    <source>
        <dbReference type="Proteomes" id="UP000271426"/>
    </source>
</evidence>
<dbReference type="GO" id="GO:0042597">
    <property type="term" value="C:periplasmic space"/>
    <property type="evidence" value="ECO:0007669"/>
    <property type="project" value="UniProtKB-ARBA"/>
</dbReference>
<dbReference type="PROSITE" id="PS51257">
    <property type="entry name" value="PROKAR_LIPOPROTEIN"/>
    <property type="match status" value="1"/>
</dbReference>
<feature type="signal peptide" evidence="2">
    <location>
        <begin position="1"/>
        <end position="20"/>
    </location>
</feature>
<dbReference type="GO" id="GO:0043190">
    <property type="term" value="C:ATP-binding cassette (ABC) transporter complex"/>
    <property type="evidence" value="ECO:0007669"/>
    <property type="project" value="InterPro"/>
</dbReference>
<sequence length="524" mass="57569" precursor="true">MHLKKTVAIATSATVVLGLAACSSDGASEGENYVTANGSEPQNSLIPADTNETGGGRIVELLYSGLVHYDIDGKPHNDQAESIDLEGEKTYKIKLKEGLEFSDGSPITAQDYVDTWNAAVANSMMNEFFFEPIKGYGEGVKELEGLKVVDDRTFTVELEQPESDFPTRLGYTAFFVMPSKQLEDLDSAGENPVGSGPYVLKEWNHQESATLVPNEKYQGENEAKNDGVKFIFYSSQDAAYADLLAGNLDVLDAVPDSAFSTFEDELGDRAVNQPAAVFQSITIPEKLEHFSGEEGKLRRQAISHAIDRDEVTKTIFEGTRTPAKDFTSPVIDGYKDDLENSDVLKFDPEKAKELWKKADAISKFTGEFTIAYNSDGGHQAWADAVSNQLRNNLGIEASGNPYPDFKSLRDDVKKRTIKGAFRSGWQADYPAIGNFLVPLYVTNASSNDGDYSNPEFDAKVKKAANKKDVEEGIKEYQSAEEILFRDLPAVPLWYSNVTGGSSDKVSNVTFSWNSLPEYAAVEKK</sequence>
<feature type="domain" description="Solute-binding protein family 5" evidence="3">
    <location>
        <begin position="75"/>
        <end position="445"/>
    </location>
</feature>
<dbReference type="Gene3D" id="3.40.190.10">
    <property type="entry name" value="Periplasmic binding protein-like II"/>
    <property type="match status" value="1"/>
</dbReference>
<dbReference type="Proteomes" id="UP000271426">
    <property type="component" value="Chromosome"/>
</dbReference>
<dbReference type="KEGG" id="cpso:CPPEL_07295"/>
<feature type="compositionally biased region" description="Polar residues" evidence="1">
    <location>
        <begin position="34"/>
        <end position="45"/>
    </location>
</feature>
<dbReference type="InterPro" id="IPR039424">
    <property type="entry name" value="SBP_5"/>
</dbReference>
<feature type="chain" id="PRO_5039348636" evidence="2">
    <location>
        <begin position="21"/>
        <end position="524"/>
    </location>
</feature>
<dbReference type="CDD" id="cd00995">
    <property type="entry name" value="PBP2_NikA_DppA_OppA_like"/>
    <property type="match status" value="1"/>
</dbReference>
<reference evidence="4 5" key="1">
    <citation type="submission" date="2018-11" db="EMBL/GenBank/DDBJ databases">
        <authorList>
            <person name="Kleinhagauer T."/>
            <person name="Glaeser S.P."/>
            <person name="Spergser J."/>
            <person name="Ruckert C."/>
            <person name="Kaempfer P."/>
            <person name="Busse H.-J."/>
        </authorList>
    </citation>
    <scope>NUCLEOTIDE SEQUENCE [LARGE SCALE GENOMIC DNA]</scope>
    <source>
        <strain evidence="4 5">812CH</strain>
    </source>
</reference>
<name>A0A3G6IUY7_9CORY</name>